<evidence type="ECO:0000256" key="3">
    <source>
        <dbReference type="ARBA" id="ARBA00022450"/>
    </source>
</evidence>
<evidence type="ECO:0000256" key="8">
    <source>
        <dbReference type="ARBA" id="ARBA00023315"/>
    </source>
</evidence>
<dbReference type="Pfam" id="PF08659">
    <property type="entry name" value="KR"/>
    <property type="match status" value="4"/>
</dbReference>
<proteinExistence type="predicted"/>
<keyword evidence="8 13" id="KW-0012">Acyltransferase</keyword>
<dbReference type="InterPro" id="IPR014030">
    <property type="entry name" value="Ketoacyl_synth_N"/>
</dbReference>
<dbReference type="Gene3D" id="3.30.70.3290">
    <property type="match status" value="4"/>
</dbReference>
<keyword evidence="5 13" id="KW-0808">Transferase</keyword>
<dbReference type="SMART" id="SM00823">
    <property type="entry name" value="PKS_PP"/>
    <property type="match status" value="4"/>
</dbReference>
<feature type="domain" description="Carrier" evidence="10">
    <location>
        <begin position="6562"/>
        <end position="6637"/>
    </location>
</feature>
<dbReference type="InterPro" id="IPR036736">
    <property type="entry name" value="ACP-like_sf"/>
</dbReference>
<dbReference type="GO" id="GO:0004315">
    <property type="term" value="F:3-oxoacyl-[acyl-carrier-protein] synthase activity"/>
    <property type="evidence" value="ECO:0007669"/>
    <property type="project" value="InterPro"/>
</dbReference>
<keyword evidence="3" id="KW-0596">Phosphopantetheine</keyword>
<keyword evidence="4" id="KW-0597">Phosphoprotein</keyword>
<protein>
    <submittedName>
        <fullName evidence="13">Malonyl CoA-acyl carrier protein transacylase</fullName>
        <ecNumber evidence="13">2.3.1.39</ecNumber>
    </submittedName>
</protein>
<dbReference type="Pfam" id="PF08990">
    <property type="entry name" value="Docking"/>
    <property type="match status" value="1"/>
</dbReference>
<dbReference type="InterPro" id="IPR049551">
    <property type="entry name" value="PKS_DH_C"/>
</dbReference>
<dbReference type="SUPFAM" id="SSF47336">
    <property type="entry name" value="ACP-like"/>
    <property type="match status" value="4"/>
</dbReference>
<dbReference type="InterPro" id="IPR015083">
    <property type="entry name" value="NorB/c/GfsB-D-like_docking"/>
</dbReference>
<dbReference type="NCBIfam" id="NF045894">
    <property type="entry name" value="PKS_plus_SDR"/>
    <property type="match status" value="1"/>
</dbReference>
<dbReference type="InterPro" id="IPR041618">
    <property type="entry name" value="PKS_DE"/>
</dbReference>
<dbReference type="InterPro" id="IPR032821">
    <property type="entry name" value="PKS_assoc"/>
</dbReference>
<evidence type="ECO:0000259" key="12">
    <source>
        <dbReference type="PROSITE" id="PS52019"/>
    </source>
</evidence>
<feature type="active site" description="Proton donor; for dehydratase activity" evidence="9">
    <location>
        <position position="6045"/>
    </location>
</feature>
<evidence type="ECO:0000256" key="6">
    <source>
        <dbReference type="ARBA" id="ARBA00023194"/>
    </source>
</evidence>
<evidence type="ECO:0000259" key="11">
    <source>
        <dbReference type="PROSITE" id="PS52004"/>
    </source>
</evidence>
<dbReference type="EC" id="2.3.1.39" evidence="13"/>
<dbReference type="InterPro" id="IPR050091">
    <property type="entry name" value="PKS_NRPS_Biosynth_Enz"/>
</dbReference>
<evidence type="ECO:0000256" key="2">
    <source>
        <dbReference type="ARBA" id="ARBA00004792"/>
    </source>
</evidence>
<dbReference type="InterPro" id="IPR016036">
    <property type="entry name" value="Malonyl_transacylase_ACP-bd"/>
</dbReference>
<dbReference type="InterPro" id="IPR018201">
    <property type="entry name" value="Ketoacyl_synth_AS"/>
</dbReference>
<feature type="region of interest" description="N-terminal hotdog fold" evidence="9">
    <location>
        <begin position="4165"/>
        <end position="4287"/>
    </location>
</feature>
<dbReference type="InterPro" id="IPR014031">
    <property type="entry name" value="Ketoacyl_synth_C"/>
</dbReference>
<dbReference type="SUPFAM" id="SSF53901">
    <property type="entry name" value="Thiolase-like"/>
    <property type="match status" value="4"/>
</dbReference>
<feature type="domain" description="Ketosynthase family 3 (KS3)" evidence="11">
    <location>
        <begin position="1564"/>
        <end position="1990"/>
    </location>
</feature>
<feature type="domain" description="PKS/mFAS DH" evidence="12">
    <location>
        <begin position="2451"/>
        <end position="2723"/>
    </location>
</feature>
<evidence type="ECO:0000256" key="7">
    <source>
        <dbReference type="ARBA" id="ARBA00023268"/>
    </source>
</evidence>
<dbReference type="InterPro" id="IPR014043">
    <property type="entry name" value="Acyl_transferase_dom"/>
</dbReference>
<dbReference type="FunFam" id="1.10.1200.10:FF:000007">
    <property type="entry name" value="Probable polyketide synthase pks17"/>
    <property type="match status" value="4"/>
</dbReference>
<dbReference type="InterPro" id="IPR020841">
    <property type="entry name" value="PKS_Beta-ketoAc_synthase_dom"/>
</dbReference>
<feature type="domain" description="PKS/mFAS DH" evidence="12">
    <location>
        <begin position="5852"/>
        <end position="6121"/>
    </location>
</feature>
<dbReference type="Pfam" id="PF14765">
    <property type="entry name" value="PS-DH"/>
    <property type="match status" value="3"/>
</dbReference>
<dbReference type="FunFam" id="3.40.47.10:FF:000019">
    <property type="entry name" value="Polyketide synthase type I"/>
    <property type="match status" value="4"/>
</dbReference>
<feature type="domain" description="Ketosynthase family 3 (KS3)" evidence="11">
    <location>
        <begin position="3271"/>
        <end position="3697"/>
    </location>
</feature>
<dbReference type="InterPro" id="IPR042104">
    <property type="entry name" value="PKS_dehydratase_sf"/>
</dbReference>
<dbReference type="InterPro" id="IPR036291">
    <property type="entry name" value="NAD(P)-bd_dom_sf"/>
</dbReference>
<dbReference type="Pfam" id="PF02801">
    <property type="entry name" value="Ketoacyl-synt_C"/>
    <property type="match status" value="4"/>
</dbReference>
<dbReference type="Gene3D" id="3.40.366.10">
    <property type="entry name" value="Malonyl-Coenzyme A Acyl Carrier Protein, domain 2"/>
    <property type="match status" value="4"/>
</dbReference>
<evidence type="ECO:0000313" key="14">
    <source>
        <dbReference type="Proteomes" id="UP000221011"/>
    </source>
</evidence>
<dbReference type="Gene3D" id="3.40.47.10">
    <property type="match status" value="4"/>
</dbReference>
<dbReference type="GO" id="GO:0031177">
    <property type="term" value="F:phosphopantetheine binding"/>
    <property type="evidence" value="ECO:0007669"/>
    <property type="project" value="InterPro"/>
</dbReference>
<dbReference type="PANTHER" id="PTHR43775:SF51">
    <property type="entry name" value="INACTIVE PHENOLPHTHIOCEROL SYNTHESIS POLYKETIDE SYNTHASE TYPE I PKS1-RELATED"/>
    <property type="match status" value="1"/>
</dbReference>
<dbReference type="GO" id="GO:0004314">
    <property type="term" value="F:[acyl-carrier-protein] S-malonyltransferase activity"/>
    <property type="evidence" value="ECO:0007669"/>
    <property type="project" value="UniProtKB-EC"/>
</dbReference>
<name>A0A291QLM9_9ACTN</name>
<dbReference type="Gene3D" id="1.10.1200.10">
    <property type="entry name" value="ACP-like"/>
    <property type="match status" value="4"/>
</dbReference>
<dbReference type="InterPro" id="IPR001227">
    <property type="entry name" value="Ac_transferase_dom_sf"/>
</dbReference>
<dbReference type="RefSeq" id="WP_234363046.1">
    <property type="nucleotide sequence ID" value="NZ_CP022685.1"/>
</dbReference>
<feature type="domain" description="Carrier" evidence="10">
    <location>
        <begin position="1471"/>
        <end position="1546"/>
    </location>
</feature>
<dbReference type="InterPro" id="IPR016039">
    <property type="entry name" value="Thiolase-like"/>
</dbReference>
<dbReference type="PROSITE" id="PS52019">
    <property type="entry name" value="PKS_MFAS_DH"/>
    <property type="match status" value="3"/>
</dbReference>
<dbReference type="Gene3D" id="3.40.50.720">
    <property type="entry name" value="NAD(P)-binding Rossmann-like Domain"/>
    <property type="match status" value="4"/>
</dbReference>
<dbReference type="SUPFAM" id="SSF55048">
    <property type="entry name" value="Probable ACP-binding domain of malonyl-CoA ACP transacylase"/>
    <property type="match status" value="4"/>
</dbReference>
<dbReference type="FunFam" id="3.40.366.10:FF:000002">
    <property type="entry name" value="Probable polyketide synthase 2"/>
    <property type="match status" value="1"/>
</dbReference>
<feature type="region of interest" description="N-terminal hotdog fold" evidence="9">
    <location>
        <begin position="5852"/>
        <end position="5975"/>
    </location>
</feature>
<feature type="region of interest" description="C-terminal hotdog fold" evidence="9">
    <location>
        <begin position="4299"/>
        <end position="4434"/>
    </location>
</feature>
<evidence type="ECO:0000256" key="5">
    <source>
        <dbReference type="ARBA" id="ARBA00022679"/>
    </source>
</evidence>
<feature type="active site" description="Proton acceptor; for dehydratase activity" evidence="9">
    <location>
        <position position="5884"/>
    </location>
</feature>
<dbReference type="Pfam" id="PF18369">
    <property type="entry name" value="PKS_DE"/>
    <property type="match status" value="1"/>
</dbReference>
<organism evidence="13 14">
    <name type="scientific">Streptomyces formicae</name>
    <dbReference type="NCBI Taxonomy" id="1616117"/>
    <lineage>
        <taxon>Bacteria</taxon>
        <taxon>Bacillati</taxon>
        <taxon>Actinomycetota</taxon>
        <taxon>Actinomycetes</taxon>
        <taxon>Kitasatosporales</taxon>
        <taxon>Streptomycetaceae</taxon>
        <taxon>Streptomyces</taxon>
    </lineage>
</organism>
<feature type="domain" description="Carrier" evidence="10">
    <location>
        <begin position="4877"/>
        <end position="4952"/>
    </location>
</feature>
<dbReference type="SMART" id="SM00826">
    <property type="entry name" value="PKS_DH"/>
    <property type="match status" value="3"/>
</dbReference>
<dbReference type="GO" id="GO:0006633">
    <property type="term" value="P:fatty acid biosynthetic process"/>
    <property type="evidence" value="ECO:0007669"/>
    <property type="project" value="InterPro"/>
</dbReference>
<feature type="region of interest" description="N-terminal hotdog fold" evidence="9">
    <location>
        <begin position="2451"/>
        <end position="2576"/>
    </location>
</feature>
<dbReference type="Pfam" id="PF00550">
    <property type="entry name" value="PP-binding"/>
    <property type="match status" value="4"/>
</dbReference>
<dbReference type="PANTHER" id="PTHR43775">
    <property type="entry name" value="FATTY ACID SYNTHASE"/>
    <property type="match status" value="1"/>
</dbReference>
<feature type="active site" description="Proton acceptor; for dehydratase activity" evidence="9">
    <location>
        <position position="4197"/>
    </location>
</feature>
<dbReference type="InterPro" id="IPR055123">
    <property type="entry name" value="SpnB-like_Rossmann"/>
</dbReference>
<dbReference type="SUPFAM" id="SSF51735">
    <property type="entry name" value="NAD(P)-binding Rossmann-fold domains"/>
    <property type="match status" value="8"/>
</dbReference>
<evidence type="ECO:0000256" key="9">
    <source>
        <dbReference type="PROSITE-ProRule" id="PRU01363"/>
    </source>
</evidence>
<keyword evidence="14" id="KW-1185">Reference proteome</keyword>
<feature type="domain" description="Ketosynthase family 3 (KS3)" evidence="11">
    <location>
        <begin position="42"/>
        <end position="469"/>
    </location>
</feature>
<dbReference type="Pfam" id="PF22953">
    <property type="entry name" value="SpnB_Rossmann"/>
    <property type="match status" value="3"/>
</dbReference>
<evidence type="ECO:0000259" key="10">
    <source>
        <dbReference type="PROSITE" id="PS50075"/>
    </source>
</evidence>
<dbReference type="InterPro" id="IPR020807">
    <property type="entry name" value="PKS_DH"/>
</dbReference>
<dbReference type="InterPro" id="IPR006162">
    <property type="entry name" value="Ppantetheine_attach_site"/>
</dbReference>
<dbReference type="CDD" id="cd08956">
    <property type="entry name" value="KR_3_FAS_SDR_x"/>
    <property type="match status" value="3"/>
</dbReference>
<comment type="pathway">
    <text evidence="2">Antibiotic biosynthesis.</text>
</comment>
<feature type="active site" description="Proton donor; for dehydratase activity" evidence="9">
    <location>
        <position position="2647"/>
    </location>
</feature>
<accession>A0A291QLM9</accession>
<gene>
    <name evidence="13" type="ORF">KY5_7337</name>
</gene>
<dbReference type="CDD" id="cd00833">
    <property type="entry name" value="PKS"/>
    <property type="match status" value="4"/>
</dbReference>
<dbReference type="SMART" id="SM00822">
    <property type="entry name" value="PKS_KR"/>
    <property type="match status" value="4"/>
</dbReference>
<dbReference type="InterPro" id="IPR013968">
    <property type="entry name" value="PKS_KR"/>
</dbReference>
<dbReference type="InterPro" id="IPR020806">
    <property type="entry name" value="PKS_PP-bd"/>
</dbReference>
<feature type="region of interest" description="C-terminal hotdog fold" evidence="9">
    <location>
        <begin position="5986"/>
        <end position="6121"/>
    </location>
</feature>
<dbReference type="InterPro" id="IPR057326">
    <property type="entry name" value="KR_dom"/>
</dbReference>
<feature type="active site" description="Proton donor; for dehydratase activity" evidence="9">
    <location>
        <position position="4358"/>
    </location>
</feature>
<dbReference type="InterPro" id="IPR049552">
    <property type="entry name" value="PKS_DH_N"/>
</dbReference>
<dbReference type="KEGG" id="sfk:KY5_7337"/>
<dbReference type="GO" id="GO:0033068">
    <property type="term" value="P:macrolide biosynthetic process"/>
    <property type="evidence" value="ECO:0007669"/>
    <property type="project" value="UniProtKB-ARBA"/>
</dbReference>
<dbReference type="InterPro" id="IPR049900">
    <property type="entry name" value="PKS_mFAS_DH"/>
</dbReference>
<feature type="domain" description="Carrier" evidence="10">
    <location>
        <begin position="3178"/>
        <end position="3253"/>
    </location>
</feature>
<dbReference type="Gene3D" id="3.40.50.11460">
    <property type="match status" value="1"/>
</dbReference>
<dbReference type="PROSITE" id="PS00606">
    <property type="entry name" value="KS3_1"/>
    <property type="match status" value="4"/>
</dbReference>
<dbReference type="Pfam" id="PF16197">
    <property type="entry name" value="KAsynt_C_assoc"/>
    <property type="match status" value="4"/>
</dbReference>
<feature type="region of interest" description="C-terminal hotdog fold" evidence="9">
    <location>
        <begin position="2588"/>
        <end position="2723"/>
    </location>
</feature>
<dbReference type="EMBL" id="CP022685">
    <property type="protein sequence ID" value="ATL32355.1"/>
    <property type="molecule type" value="Genomic_DNA"/>
</dbReference>
<dbReference type="PROSITE" id="PS50075">
    <property type="entry name" value="CARRIER"/>
    <property type="match status" value="4"/>
</dbReference>
<keyword evidence="7" id="KW-0511">Multifunctional enzyme</keyword>
<reference evidence="13 14" key="1">
    <citation type="submission" date="2017-08" db="EMBL/GenBank/DDBJ databases">
        <title>Complete Genome Sequence of Streptomyces formicae KY5, the formicamycin producer.</title>
        <authorList>
            <person name="Holmes N.A."/>
            <person name="Devine R."/>
            <person name="Qin Z."/>
            <person name="Seipke R.F."/>
            <person name="Wilkinson B."/>
            <person name="Hutchings M.I."/>
        </authorList>
    </citation>
    <scope>NUCLEOTIDE SEQUENCE [LARGE SCALE GENOMIC DNA]</scope>
    <source>
        <strain evidence="13 14">KY5</strain>
    </source>
</reference>
<evidence type="ECO:0000256" key="4">
    <source>
        <dbReference type="ARBA" id="ARBA00022553"/>
    </source>
</evidence>
<dbReference type="PROSITE" id="PS00012">
    <property type="entry name" value="PHOSPHOPANTETHEINE"/>
    <property type="match status" value="4"/>
</dbReference>
<dbReference type="SUPFAM" id="SSF52151">
    <property type="entry name" value="FabD/lysophospholipase-like"/>
    <property type="match status" value="4"/>
</dbReference>
<feature type="domain" description="Ketosynthase family 3 (KS3)" evidence="11">
    <location>
        <begin position="4974"/>
        <end position="5399"/>
    </location>
</feature>
<dbReference type="Pfam" id="PF00109">
    <property type="entry name" value="ketoacyl-synt"/>
    <property type="match status" value="4"/>
</dbReference>
<comment type="cofactor">
    <cofactor evidence="1">
        <name>pantetheine 4'-phosphate</name>
        <dbReference type="ChEBI" id="CHEBI:47942"/>
    </cofactor>
</comment>
<dbReference type="CDD" id="cd08952">
    <property type="entry name" value="KR_1_SDR_x"/>
    <property type="match status" value="1"/>
</dbReference>
<dbReference type="PROSITE" id="PS52004">
    <property type="entry name" value="KS3_2"/>
    <property type="match status" value="4"/>
</dbReference>
<dbReference type="Pfam" id="PF21089">
    <property type="entry name" value="PKS_DH_N"/>
    <property type="match status" value="3"/>
</dbReference>
<dbReference type="Pfam" id="PF00698">
    <property type="entry name" value="Acyl_transf_1"/>
    <property type="match status" value="4"/>
</dbReference>
<sequence>MNTSEGSKHMSNEEKYLDYLRRASVDLQEARGKLREAEEREVEPIAIVGMSCRFPGGVRSPEDLWRLLEDGTDAVSAFPTDRGWDLEALFDDDPDRQGTCYTREGGFIHDVADFDPAFFGISPREAAAMDPQQRLLLETSWEAFERAGIDPQAMRGSRSGVFVGTNGQDYLARLLTGAPEGYEGYLGTGNAASVISGRISYTFGFEGPALTIDTACSSSLVALHLAVHALRHGECPLALAGGVTLMSTPGGFIDFSRQRGLAEDGRVKAFADAADGTGWGEGVGLLLLERLSDAQRNGHEVLGVIRGSAVNQDGASNGLTAPNGPSQQRVIRQALASARLSAAQVDAVEAHGTGTKLGDPIEAQALLVTYGQGRPADRPLLLGSIKSNIGHTQAAAGVAGVIKMVMAMRHGVLPQTLHVDEPTSHVDWSAGGVELLTEAKPWPETGQPWRAGVSSFGVSGTNAHVIVEQAPVVEPVEAAEPTTHDGGLLPWVLSGRSVEGLREQAARLKSFVEASGDLSVLDVGRALISSRAVLEHRAVVAGAERSELLDALTAVAEGRPTGGAVTGVADEPGRVGFLFSGQGSQRLGMGRELAQRFPVFAAALDEVLGLMVPEVRGVLFGEDADALNETGVTQPALFAVEVALFRLLESWGVRPDVLAGHSIGELAAAHVSGVWSLSDAVKVVSARGALMQALPEGGAMVAIQATEDEVATDLSETVGIAAVNGPSSVVISGVAADVEVVGEKWREAGRKVTKLRVSHAFHSPLMDPMLDDFRTVLESVSYEAPAIPIVSTLTGARATAEELSSPDYWVRHVRESVRFADAVSTLVADGVGTFVEVGPGGTLSALGRESAPDAAFVPALRGDRPEALAVTTAAGHLHVRGVTVDWDAFFAGHVTRRVDLPTYAFQRERYWLDAVPADADVDADAASLSPVDARFWGVVEDGDIADLARTLDVSSDAPLSAVLPRLSAWRKEQQGRAAVEGWRYGVEWRPVAAGSGRLDGTWLVVAPAGEDRIDWVRDALVRNGAEAHVLAVDLESSDWAGQLNGLPALSGVVSLLGLADAGESVVPTGVGATVGLLRALGAAGVSAPLWCLTSGAVAAAPGDPVAGFGQSMVWGLGRVAALELSDRWGGLVDVPDAADESTGDLLVSVLAGLEGEDQVAVRGTGILGRRLAPAPLRKASGSGWTPRGTVLVTGGLGALGGHVSRWLAGNGAEHVVLASRRGADATGAAELEAELVELGARVTFAACDMTDRDSVAALLAGVPELNAVVHAAGIERSTVLADIDPSDPDSLGEFADVLAAKAVGARHLHELLADTPLDAFVMFSSISGVWGSGAQAAYGAANAYLDALAEHRRAAGLPATAVAWGPWADGGMVANAGQDAGAQLKRRGLPSMAPAVAIVGLATALESGDGNVAIADVDWARFAATFMAQRPSPLLSELPQVRAAFETAAPEQGASDLARRLAGLDEAEQERQLTELVRYEAAAVLGHASGDALPATRAFRDLGFDSLTAVELRSRLSEATGVALPTTLVFDYPNAAVLAAYLRAEVCGAVAATTASATVTDVSDEPIAIVGMACRLPGGVTSPEELWQVLRAGGDAVSDFPTDRGWDLEGLYDPDPDSIGTSYSRSGAFLSGVSGFDAAFFGISPREALAMDPQQRLLLETSWEAFERAGVDPASLRGERVGVFVGSNMQDYGWILSASAEDSGGYAGTGNAASVASGRLSYTFGLEGPAVTVDTACSSSLVALHLAVQALQKGECELALAGGVTVMSTPSSFIEFSRQRGLAEDGRCKAFGAGADGTGWGEGVGMLFVERLSDAERNGHKVLAVVRGSAVNQDGASNGLTAPNGPSQQRVIRQALATAGLAPSDVDAVEAHGTGTKLGDPIEAQALLATYGQDRDADRPLWLGSLKSNIGHTQAAAGVAGVIKMVMAMHHGVLPKTLHADEPSPHVDWTAGAVELLSDEREWPAADRPWRAGVSSFGFSGTNAHVIVEQAPTPEPVEIEEPPEDGRLLPWVLSARNGEALREQAARLKSFVEASGDLSVLDVGQALVTSRAVLEHRAVVVGADRSELLDALTAVAEGQVSGAVVTGVADEPGRVGFLFSGQGSQRLGMGRELASRFPVFAAALDEALGLMVPQVREVLFGDDADALNETGVTQPALFAVEVALFRLLESWGVRPDVLAGHSIGELAAAHVSGVWTLSDAVKVVSARAGLMQALPEGGAMVAIQATEEEIAGDLSETVGIAAVNGPSSVVISGVAADVEAVGEKWREAGRKVAKLRVSHAFHSPLMDPMLDEFRTVLESVSYEAPSLPIVSTLTGVRATADELSSPDYWVRHVRESVRFADAVSTLAAEGVGTFVEVGPGGTLSALGQESAPDATLVPVLRGERPEALAVTTAVGRLHVHGVRVDWSVFFAGHGTRRVDLPTYAFQRDDYWPDVQPLIGDVAAAGLGPAEHPLLGATVVLGGTDGVLLTGRLSVQTHPWLADHAVMGSVLLPGTAFLDLAVRAGDQVGCDLVEELTLEAPLVLPESGAVRVQVWVGAEDGSGRREVTFHSSTGDMEDGRSWTRHATGVLRSGGRSGGEALVEWPSAGAEPVNLDGFYEAMSEAGFGYGPVFRGLRAAWRHGDEVLAEVALPEGVKAEGFGLHPALLDAALHATGLTNEADTTGKLPFSWSGVRLHASSATALRVRLTTTGPDGVSLTIADGAGAPVATIDSLILRPAAPVQAAADAHDDALFGVDWAPVPLVEDVAPTVEWASDLAELASSTAELTDYVALSCPVEATSDPAADAHEAAHWALDAIQTWLGEERFDAARLVIVTRRAVATEDGEDVRNLAHAAVWGLVRSAQSENPDRIVLVDLDEAASLDVLPAVLATGEPQLALRAGAASAPRLARAARSVVDEPGFGDGAVLITGATGTLGGLVARHLVAERDVRNLLLVSRRGADAEGAAELRDELVAQGAEVTFAACDVSDRDAVAALLSAHEISAVVHTAGVLDDGVIGSLTPERIDGVFRPKVDAAWHLHELTRDLDLSAFVMFSSAAGVFGGPGQGNYAAANAFLDALAQHRRASGLAATSLAWGLWATGGGMAGSLDDTDVRRITSGGAIPLGPAQGLALFDAATSTGRALLAPVPMDFAVLRRFARTHPVLHLLRGLVRNTARRTAEAADRSALAQSLAGLTESEREKALLDLVRTHAAAVLGHSSAHAVEPDRAFRELGFDSLSSVELRNHLNAATELRLPATLVFDHPNPAALAAFISTEIAGAPVVAAPTRTVVAASDEPIAIVGMSCRFPGGVASPEDLWRLVLDGTDAISEFPVNRGWDTDALYDPDPERTGSSTAREGGFLHDADLFDPAFFGISPREALAMDPQQRLLLETSWEAFERAGIDPNSAKGKAVGVFAGVMYHDYVARLRSVSEEVEGYLGTGGSGSVASGRVAYALGLEGPAVTVDTACSSSLVALHWAIQALRQGECEMALAGGVAVMSTPSTFIDFSRQRGLSSDGRCKSFSDSADGTGWGEGVGMLLVERLSDARRNGHPVLAVVRGSAVNQDGASNGLTAPNGPSQQRVIRQALASAGLAPSDVDAVEAHGTGTTLGDPIEAQALLATYGQDRDADRPLLLGSIKSNLGHTQAAAGVAGIIKMVMALRHGVLPPTLHVDEPSTKVDWSAGSVELLTESRPWPETGHLRRAGISSFGISGTNAHTIIEYAPSEDPAQASAPADGGVVPWVLSARTAEALRDQAVRLREHVTGAPAEHDEPSRAQDIGYALATTRSAFEHRAVVVGDDHAALLDGLTALAEGRPFPGLVTGAVAPGGVGFLFSGQGSQRLGMGRELASRFPVFAAALDEVLDLLAPEVREVLFGEDADALNETGVTQPALFAVEVALFRLLESWGVRPDVLAGHSIGELAAAHVAGVWSLSDAVKVVSARAGLMQALPEGGAMVAIQATEEEIAGDLSETVGIAAVNGPSSVVISGVAADVEAVGEKWREAGRKVTKLRVSHAFHSPLMDPMLDDFRQVLEGVSYEAPSIPIVSTLTGVRASADELASPDYWVRHVRESVRFADAVKTLAAEGLVTFIEVGPGGTLSALGQESAPDAAFVPVLRTDQVNGQPEESALVSAVAQVCARGVRLDWEAFFAGRGARRVDLPTYAFQHQRYWLDAGVGAGDLNAAGLGSAGHPLLGAIVDTADSDGELFTGRLSVETHPWLADHVIQGSILLPGTAFLELAIRAGDQIGCDLVEELTLEAPLVVPERGGVRVQVQVGAADGTGRRSVTVHARGDDGDVWVRHASGVLVDGADAPSAGLGAWPPAGADSVDLDGLYDRMSDGGFGYGPVFQGLRAAWRKGDEVFAEVALPEGVEAGGFGLHPALLDAALHGIGLMSAAEGPGKLPFSWTGVRLHASGATVLRVRLSPAGSDGVALTVVDGAGAPVATIDSLVLRPVTATLSRQGWESLFHLDWVSAPASAQGAGSVAEFADGAALRSALDAGETLPDHAVVRCVDSHGVDDVRQAVLNALELVQGWLADERCAASRLVLVTRGAVAVGAGDDVPDLASAAVWGMVRTAQVENPDRLVLVDVDVDDAAALWSAVATGESQVAVRDGNVHVARLARVKAEVGAEEAAFGPDSTVLVTGASGALGGLFARHLVERHGVGRLVLASRRGAAAPGADELRDELVARGAEVAVVACDVADRDALAALLAEHPVTAVVHTAGVLDDGTIGSLTADRIDTVFRPKVDAARHLHELTRDLDLTAFVLFSSVAGTLGAPGQGNYAAANAFLDGLVRRRRAQGLPATSLAWGLWADGMGAQVADSAANGLSADEGVALFDAAVAGAAPVVVPMRLDLRAVRELPVIPPVLSGLVRTTNRRTAGTGADPAGALRGRLAPLTADERERVLLDLVRTQVAMVLGHAGPEAVASGHAFTELGFDSLTAVDLRNRLNTATGLRLPATLVFDYPTPTALAAFVGDELGGESAELVPASPAAAVAPAEADEAIAIVGMSCRYPGGVRSPEDLWRLVVDGADGITPFPTERGWDVEALYDPSGERGGSSYTREGGFLHDADMFDPAFFGISPREALAMDPQQRLLLETSWEAFERAGIDPKSVRGSATGVFAGVMYHDYATQLHGAPKSVEGYLGTGNAGSVASGRLSYTFGLEGPAMTVDTACSSSLVAMHLAVRALRSGECSLALAGGATVMATPGAFVDFSRQQGLSPDGRCRSFSDDANGTGWGEGVGMLVLERLSDARRNGHRVLAVIRGTAVNQDGASNGLTAPNGPSQQRVIRQALANAGLTAADVDAVEAHGTGTTLGDPIEAQALLATYGRDRAGDPLWLGSLKSNIGHTQAAAGVGGVIKVVMALRNGVLPKTLHADEPSSNVDWSAGAVELLTEARPWPEADRPRRAGVSSFGFSGTNAHVIVEAPSDAEAPRATEAPIGPWLLSGRTENALRDQAARLRDHLTARPGLDPVDVARALATSRAGFEHRLAVVGHDLPELLAGLSNAVEGRPVAGALNGVADEHRVGFLFSGQGSQRLGMGRELSDAYPVFAEALNQVLAEFDPQVREVLFGEDTDALNETGVTQPALFAVEVALFRLFESWGVRPDVLAGHSIGELAAAHVSGVWSLADAAKVVSARAGLMQALPEGGAMVAIQATEDEVAADLPETVGIAAVNGPSAVVISGVAADVEAVAERWRDAGRKISKLRVSHAFHSPLMDPMLDEFRQVLAGVTARTPEIAIVSTLTGTRAGAEELASPDYWVRHVREAVRFADAVVATGADVLVEIGPGGVLSALGQESLPDADFVPALRGDRAEGDAVMTALAALHVRGIPVDWAAYYAGTAHTVELPTYAFQYQRFWPDTSMRPVTDASGLGLGSADHPLLGAAVTLADEDTALFTGRLSLRTHPWLAEHAIMGSVLLPGTAFVELAVQAGDQVGCACVEELTLESPLVLPAQGGVQVQVRVGAPDASGRRPVTVHARDEDGDLPWVRHASGTLTDDAGDPADLGAWPPAGADSVDLDGFYDHMSDGGFAYGPLFQNLRAAWRKGDEVFAEVALPDDVEAGRFGLHPALLDAALHGIGLMDQAEGTGKLPFSWTGVRLHAVGATVLRVRLTPAGSDGVAMTVADGSGAPVATIDSLVVRAVTPGSLGASRGHEALFRTDWVPAPAAAQSAGSVAEFADWAALRSALDAGETLPENTVVRCARPADMTADAVHRQTHTALELVQGWLADERCAASRLVLVTRGAVAVGAGDDVPDLASAAVWGLVRSARSENPDRFVLVDVEDEHSWKSAIGSPEPELAVRAGEPFAPRLVRARPEQREDAGFGDGAVLVTGASGKLGGLVARHLVVRHGVRDLVLASRRGHVGALRDELTELGADVTVAACDVADRDAVAALLAEHPVTGVVHVAGVLDDGVVGSLTPERIDTVFRPKVDAAWNLHELTRDLDLSAFVVFSSAAGVFGNAGQGNYAAANAFLDALAQHRHAQGLPATSLAWGLWDGEDGMGARLAETGAAGLTPEEGLELFDAVALGADPVVAPMRLDLRALRAAAVVPPLLGGLVRTTTRRAAETGGDPAAALRDRLAALPASERPSALVDLVCTHVAAVLALPGAEAVDERRAFTELGFDSLTAVELRNHLGAATGLRLPATLVFDYPTPLDLVGHLVDTLVVDEPGGVAPLLAELGRIEASFASVEAGGDADDLVGARLTALLTAWRDSRAEATEPQAADDLDAATDDEMFDLLGKEFGIS</sequence>
<feature type="domain" description="PKS/mFAS DH" evidence="12">
    <location>
        <begin position="4165"/>
        <end position="4434"/>
    </location>
</feature>
<dbReference type="InterPro" id="IPR016035">
    <property type="entry name" value="Acyl_Trfase/lysoPLipase"/>
</dbReference>
<dbReference type="SMART" id="SM00825">
    <property type="entry name" value="PKS_KS"/>
    <property type="match status" value="4"/>
</dbReference>
<dbReference type="Gene3D" id="3.10.129.110">
    <property type="entry name" value="Polyketide synthase dehydratase"/>
    <property type="match status" value="3"/>
</dbReference>
<dbReference type="GO" id="GO:0004312">
    <property type="term" value="F:fatty acid synthase activity"/>
    <property type="evidence" value="ECO:0007669"/>
    <property type="project" value="TreeGrafter"/>
</dbReference>
<dbReference type="SMART" id="SM00827">
    <property type="entry name" value="PKS_AT"/>
    <property type="match status" value="4"/>
</dbReference>
<evidence type="ECO:0000313" key="13">
    <source>
        <dbReference type="EMBL" id="ATL32355.1"/>
    </source>
</evidence>
<keyword evidence="6" id="KW-0045">Antibiotic biosynthesis</keyword>
<feature type="active site" description="Proton acceptor; for dehydratase activity" evidence="9">
    <location>
        <position position="2483"/>
    </location>
</feature>
<evidence type="ECO:0000256" key="1">
    <source>
        <dbReference type="ARBA" id="ARBA00001957"/>
    </source>
</evidence>
<dbReference type="Proteomes" id="UP000221011">
    <property type="component" value="Chromosome"/>
</dbReference>
<dbReference type="InterPro" id="IPR009081">
    <property type="entry name" value="PP-bd_ACP"/>
</dbReference>
<dbReference type="SMART" id="SM01294">
    <property type="entry name" value="PKS_PP_betabranch"/>
    <property type="match status" value="4"/>
</dbReference>